<feature type="transmembrane region" description="Helical" evidence="11">
    <location>
        <begin position="128"/>
        <end position="154"/>
    </location>
</feature>
<keyword evidence="6" id="KW-0630">Potassium</keyword>
<dbReference type="SUPFAM" id="SSF81324">
    <property type="entry name" value="Voltage-gated potassium channels"/>
    <property type="match status" value="1"/>
</dbReference>
<evidence type="ECO:0000256" key="5">
    <source>
        <dbReference type="ARBA" id="ARBA00022882"/>
    </source>
</evidence>
<evidence type="ECO:0000259" key="13">
    <source>
        <dbReference type="Pfam" id="PF17655"/>
    </source>
</evidence>
<name>A0ABS8GQT6_9FLAO</name>
<dbReference type="InterPro" id="IPR013518">
    <property type="entry name" value="K_chnl_inward-rec_Kir_cyto"/>
</dbReference>
<evidence type="ECO:0000256" key="1">
    <source>
        <dbReference type="ARBA" id="ARBA00004141"/>
    </source>
</evidence>
<keyword evidence="7 11" id="KW-1133">Transmembrane helix</keyword>
<evidence type="ECO:0000256" key="4">
    <source>
        <dbReference type="ARBA" id="ARBA00022692"/>
    </source>
</evidence>
<organism evidence="14 15">
    <name type="scientific">Leeuwenhoekiella parthenopeia</name>
    <dbReference type="NCBI Taxonomy" id="2890320"/>
    <lineage>
        <taxon>Bacteria</taxon>
        <taxon>Pseudomonadati</taxon>
        <taxon>Bacteroidota</taxon>
        <taxon>Flavobacteriia</taxon>
        <taxon>Flavobacteriales</taxon>
        <taxon>Flavobacteriaceae</taxon>
        <taxon>Leeuwenhoekiella</taxon>
    </lineage>
</organism>
<accession>A0ABS8GQT6</accession>
<comment type="caution">
    <text evidence="14">The sequence shown here is derived from an EMBL/GenBank/DDBJ whole genome shotgun (WGS) entry which is preliminary data.</text>
</comment>
<keyword evidence="15" id="KW-1185">Reference proteome</keyword>
<evidence type="ECO:0000256" key="10">
    <source>
        <dbReference type="ARBA" id="ARBA00023303"/>
    </source>
</evidence>
<dbReference type="InterPro" id="IPR016449">
    <property type="entry name" value="K_chnl_inward-rec_Kir"/>
</dbReference>
<keyword evidence="8" id="KW-0406">Ion transport</keyword>
<keyword evidence="2" id="KW-0813">Transport</keyword>
<feature type="transmembrane region" description="Helical" evidence="11">
    <location>
        <begin position="65"/>
        <end position="87"/>
    </location>
</feature>
<comment type="subcellular location">
    <subcellularLocation>
        <location evidence="1">Membrane</location>
        <topology evidence="1">Multi-pass membrane protein</topology>
    </subcellularLocation>
</comment>
<dbReference type="GO" id="GO:0034220">
    <property type="term" value="P:monoatomic ion transmembrane transport"/>
    <property type="evidence" value="ECO:0007669"/>
    <property type="project" value="UniProtKB-KW"/>
</dbReference>
<dbReference type="Pfam" id="PF17655">
    <property type="entry name" value="IRK_C"/>
    <property type="match status" value="1"/>
</dbReference>
<evidence type="ECO:0000256" key="2">
    <source>
        <dbReference type="ARBA" id="ARBA00022448"/>
    </source>
</evidence>
<keyword evidence="9 11" id="KW-0472">Membrane</keyword>
<feature type="domain" description="Inward rectifier potassium channel C-terminal" evidence="13">
    <location>
        <begin position="163"/>
        <end position="314"/>
    </location>
</feature>
<dbReference type="EMBL" id="JAJGMW010000006">
    <property type="protein sequence ID" value="MCC4212304.1"/>
    <property type="molecule type" value="Genomic_DNA"/>
</dbReference>
<keyword evidence="10 14" id="KW-0407">Ion channel</keyword>
<keyword evidence="4 11" id="KW-0812">Transmembrane</keyword>
<evidence type="ECO:0000256" key="3">
    <source>
        <dbReference type="ARBA" id="ARBA00022538"/>
    </source>
</evidence>
<protein>
    <submittedName>
        <fullName evidence="14">K+ channel, inward rectifier</fullName>
    </submittedName>
</protein>
<dbReference type="RefSeq" id="WP_228229394.1">
    <property type="nucleotide sequence ID" value="NZ_JAJGMW010000006.1"/>
</dbReference>
<evidence type="ECO:0000259" key="12">
    <source>
        <dbReference type="Pfam" id="PF01007"/>
    </source>
</evidence>
<evidence type="ECO:0000256" key="11">
    <source>
        <dbReference type="SAM" id="Phobius"/>
    </source>
</evidence>
<feature type="domain" description="Potassium channel inwardly rectifying transmembrane" evidence="12">
    <location>
        <begin position="33"/>
        <end position="159"/>
    </location>
</feature>
<dbReference type="Gene3D" id="2.60.40.1400">
    <property type="entry name" value="G protein-activated inward rectifier potassium channel 1"/>
    <property type="match status" value="1"/>
</dbReference>
<keyword evidence="5" id="KW-0851">Voltage-gated channel</keyword>
<dbReference type="Proteomes" id="UP001197770">
    <property type="component" value="Unassembled WGS sequence"/>
</dbReference>
<evidence type="ECO:0000256" key="6">
    <source>
        <dbReference type="ARBA" id="ARBA00022958"/>
    </source>
</evidence>
<dbReference type="SUPFAM" id="SSF81296">
    <property type="entry name" value="E set domains"/>
    <property type="match status" value="1"/>
</dbReference>
<reference evidence="14 15" key="1">
    <citation type="submission" date="2021-11" db="EMBL/GenBank/DDBJ databases">
        <title>Seasonal and diel survey of microbial diversity of the Tyrrhenian coast.</title>
        <authorList>
            <person name="Gattoni G."/>
            <person name="Corral P."/>
        </authorList>
    </citation>
    <scope>NUCLEOTIDE SEQUENCE [LARGE SCALE GENOMIC DNA]</scope>
    <source>
        <strain evidence="14 15">Mr9</strain>
    </source>
</reference>
<keyword evidence="3" id="KW-0633">Potassium transport</keyword>
<sequence length="319" mass="35758">MSAMQPPETYKKQEYNDFGLGEKATSGHYRVLKKDGSFNIHKDNIPFLERLNFFHALVTMSWPRFLLLVGLTYFCTNLLFASIYVGIGTENLTGINGITPFERFTEAFFFSAQTITTLGYGQVAPLGILANVVAATESMLGLLGFALATGLVYGRFSKPAAKLKYSEHAVVAPYKDINGFMFRVANPHGNQLLEIEAQVSLSILRENSSLRDFYELELERSKVVFLPAVWTIVHPISGDSPFLKFKKQELAMGDIEIIVVIKAFDESFSQSVYSRSSYKFDEIKWGEKFVYLMAHKNGRISVDLSGLSRSETAELNTTS</sequence>
<evidence type="ECO:0000313" key="14">
    <source>
        <dbReference type="EMBL" id="MCC4212304.1"/>
    </source>
</evidence>
<evidence type="ECO:0000256" key="7">
    <source>
        <dbReference type="ARBA" id="ARBA00022989"/>
    </source>
</evidence>
<evidence type="ECO:0000256" key="9">
    <source>
        <dbReference type="ARBA" id="ARBA00023136"/>
    </source>
</evidence>
<gene>
    <name evidence="14" type="ORF">LLW17_06210</name>
</gene>
<proteinExistence type="predicted"/>
<dbReference type="InterPro" id="IPR014756">
    <property type="entry name" value="Ig_E-set"/>
</dbReference>
<evidence type="ECO:0000313" key="15">
    <source>
        <dbReference type="Proteomes" id="UP001197770"/>
    </source>
</evidence>
<dbReference type="PANTHER" id="PTHR11767:SF102">
    <property type="entry name" value="INWARDLY RECTIFYING POTASSIUM CHANNEL 1, ISOFORM F"/>
    <property type="match status" value="1"/>
</dbReference>
<dbReference type="PRINTS" id="PR01320">
    <property type="entry name" value="KIRCHANNEL"/>
</dbReference>
<dbReference type="InterPro" id="IPR041647">
    <property type="entry name" value="IRK_C"/>
</dbReference>
<dbReference type="Pfam" id="PF01007">
    <property type="entry name" value="IRK"/>
    <property type="match status" value="1"/>
</dbReference>
<dbReference type="PANTHER" id="PTHR11767">
    <property type="entry name" value="INWARD RECTIFIER POTASSIUM CHANNEL"/>
    <property type="match status" value="1"/>
</dbReference>
<dbReference type="InterPro" id="IPR040445">
    <property type="entry name" value="Kir_TM"/>
</dbReference>
<dbReference type="Gene3D" id="1.10.287.70">
    <property type="match status" value="1"/>
</dbReference>
<evidence type="ECO:0000256" key="8">
    <source>
        <dbReference type="ARBA" id="ARBA00023065"/>
    </source>
</evidence>